<reference evidence="7" key="1">
    <citation type="submission" date="2023-06" db="EMBL/GenBank/DDBJ databases">
        <title>Genomic analysis of the entomopathogenic nematode Steinernema hermaphroditum.</title>
        <authorList>
            <person name="Schwarz E.M."/>
            <person name="Heppert J.K."/>
            <person name="Baniya A."/>
            <person name="Schwartz H.T."/>
            <person name="Tan C.-H."/>
            <person name="Antoshechkin I."/>
            <person name="Sternberg P.W."/>
            <person name="Goodrich-Blair H."/>
            <person name="Dillman A.R."/>
        </authorList>
    </citation>
    <scope>NUCLEOTIDE SEQUENCE</scope>
    <source>
        <strain evidence="7">PS9179</strain>
        <tissue evidence="7">Whole animal</tissue>
    </source>
</reference>
<evidence type="ECO:0000259" key="6">
    <source>
        <dbReference type="PROSITE" id="PS50089"/>
    </source>
</evidence>
<organism evidence="7 8">
    <name type="scientific">Steinernema hermaphroditum</name>
    <dbReference type="NCBI Taxonomy" id="289476"/>
    <lineage>
        <taxon>Eukaryota</taxon>
        <taxon>Metazoa</taxon>
        <taxon>Ecdysozoa</taxon>
        <taxon>Nematoda</taxon>
        <taxon>Chromadorea</taxon>
        <taxon>Rhabditida</taxon>
        <taxon>Tylenchina</taxon>
        <taxon>Panagrolaimomorpha</taxon>
        <taxon>Strongyloidoidea</taxon>
        <taxon>Steinernematidae</taxon>
        <taxon>Steinernema</taxon>
    </lineage>
</organism>
<comment type="caution">
    <text evidence="7">The sequence shown here is derived from an EMBL/GenBank/DDBJ whole genome shotgun (WGS) entry which is preliminary data.</text>
</comment>
<dbReference type="Pfam" id="PF14634">
    <property type="entry name" value="zf-RING_5"/>
    <property type="match status" value="1"/>
</dbReference>
<dbReference type="InterPro" id="IPR013083">
    <property type="entry name" value="Znf_RING/FYVE/PHD"/>
</dbReference>
<dbReference type="InterPro" id="IPR047153">
    <property type="entry name" value="TRIM45/56/19-like"/>
</dbReference>
<dbReference type="Pfam" id="PF13445">
    <property type="entry name" value="zf-RING_UBOX"/>
    <property type="match status" value="1"/>
</dbReference>
<feature type="coiled-coil region" evidence="5">
    <location>
        <begin position="614"/>
        <end position="641"/>
    </location>
</feature>
<dbReference type="GO" id="GO:0008270">
    <property type="term" value="F:zinc ion binding"/>
    <property type="evidence" value="ECO:0007669"/>
    <property type="project" value="UniProtKB-KW"/>
</dbReference>
<dbReference type="InterPro" id="IPR001841">
    <property type="entry name" value="Znf_RING"/>
</dbReference>
<keyword evidence="1" id="KW-0479">Metal-binding</keyword>
<evidence type="ECO:0000313" key="8">
    <source>
        <dbReference type="Proteomes" id="UP001175271"/>
    </source>
</evidence>
<dbReference type="PANTHER" id="PTHR25462:SF296">
    <property type="entry name" value="MEIOTIC P26, ISOFORM F"/>
    <property type="match status" value="1"/>
</dbReference>
<evidence type="ECO:0000256" key="3">
    <source>
        <dbReference type="ARBA" id="ARBA00022833"/>
    </source>
</evidence>
<protein>
    <recommendedName>
        <fullName evidence="6">RING-type domain-containing protein</fullName>
    </recommendedName>
</protein>
<keyword evidence="3" id="KW-0862">Zinc</keyword>
<gene>
    <name evidence="7" type="ORF">QR680_004327</name>
</gene>
<feature type="domain" description="RING-type" evidence="6">
    <location>
        <begin position="23"/>
        <end position="69"/>
    </location>
</feature>
<evidence type="ECO:0000256" key="4">
    <source>
        <dbReference type="PROSITE-ProRule" id="PRU00175"/>
    </source>
</evidence>
<evidence type="ECO:0000313" key="7">
    <source>
        <dbReference type="EMBL" id="KAK0409076.1"/>
    </source>
</evidence>
<dbReference type="Proteomes" id="UP001175271">
    <property type="component" value="Unassembled WGS sequence"/>
</dbReference>
<sequence length="680" mass="76042">MSSDKEDASSSTTEDLDVSIATCPVCFESLEEPRIFTKCGHSICAACEDKISVVDPINRTILIVCPVCRESVDLLEGEKLPTNWALKELFGTKGGTTSSKGQSNAALCGYCDECVPISQLFQCEPCYGNVGDGRLLGLICGGCYLTKHRAHEHELQKAVLVDSNAKITYLQTFSDTVQAMHYRREEIGSIDAKLNTLDIQLIDELADIRASNWLTECEFSVKKKKMGEIMAALEKIINVVQELCTALKKTELLCFLCPEFDGLSRDEFPLYKKDDNDKALTVARNQIKIWKITFHFHVRKVQLELEQTFDLSSSEFTPPFKWFSSNLFAPPPSTKFQIFLADSEEVKDIVLPAERSSISSIDYFAAFLHKGCYAYLDYKATKFHPQKIYSCQLTIGLMKNASFVFGDVVIIIASNRVFRLDTSLHTLHDISSIIKYEDGCSASIFKATQDEEALYVCRSDKKIYKIQVEQIAEKTSEDSHCPICFERYDIPKILTKCGHSICEACETIISVVDVLAQSKTLTCPICRVVTKLNANEVLPTNWSLKNLTTNSGPKSSPSLSCRSCNADVLEGQVFDCSKCSLERRTFEMLMCGVCAIKNHSSHLADVKIVKFVSQKAAIEKVSNYEKEAKSLIKKINKTRLLTQKGLDEYLKELKTINGKIKKGRDALNKVVITCAELVVS</sequence>
<accession>A0AA39HPS1</accession>
<evidence type="ECO:0000256" key="5">
    <source>
        <dbReference type="SAM" id="Coils"/>
    </source>
</evidence>
<proteinExistence type="predicted"/>
<dbReference type="Gene3D" id="3.30.40.10">
    <property type="entry name" value="Zinc/RING finger domain, C3HC4 (zinc finger)"/>
    <property type="match status" value="2"/>
</dbReference>
<evidence type="ECO:0000256" key="1">
    <source>
        <dbReference type="ARBA" id="ARBA00022723"/>
    </source>
</evidence>
<dbReference type="SUPFAM" id="SSF57850">
    <property type="entry name" value="RING/U-box"/>
    <property type="match status" value="2"/>
</dbReference>
<evidence type="ECO:0000256" key="2">
    <source>
        <dbReference type="ARBA" id="ARBA00022771"/>
    </source>
</evidence>
<dbReference type="EMBL" id="JAUCMV010000003">
    <property type="protein sequence ID" value="KAK0409076.1"/>
    <property type="molecule type" value="Genomic_DNA"/>
</dbReference>
<dbReference type="PROSITE" id="PS50089">
    <property type="entry name" value="ZF_RING_2"/>
    <property type="match status" value="2"/>
</dbReference>
<name>A0AA39HPS1_9BILA</name>
<dbReference type="SMART" id="SM00184">
    <property type="entry name" value="RING"/>
    <property type="match status" value="2"/>
</dbReference>
<dbReference type="AlphaFoldDB" id="A0AA39HPS1"/>
<feature type="domain" description="RING-type" evidence="6">
    <location>
        <begin position="481"/>
        <end position="527"/>
    </location>
</feature>
<keyword evidence="2 4" id="KW-0863">Zinc-finger</keyword>
<dbReference type="InterPro" id="IPR027370">
    <property type="entry name" value="Znf-RING_euk"/>
</dbReference>
<keyword evidence="8" id="KW-1185">Reference proteome</keyword>
<dbReference type="PANTHER" id="PTHR25462">
    <property type="entry name" value="BONUS, ISOFORM C-RELATED"/>
    <property type="match status" value="1"/>
</dbReference>
<keyword evidence="5" id="KW-0175">Coiled coil</keyword>